<keyword evidence="3 6" id="KW-1133">Transmembrane helix</keyword>
<keyword evidence="2 6" id="KW-0812">Transmembrane</keyword>
<dbReference type="EMBL" id="JAPDFR010000006">
    <property type="protein sequence ID" value="KAK0385656.1"/>
    <property type="molecule type" value="Genomic_DNA"/>
</dbReference>
<evidence type="ECO:0000256" key="6">
    <source>
        <dbReference type="SAM" id="Phobius"/>
    </source>
</evidence>
<accession>A0AA39GEF2</accession>
<keyword evidence="9" id="KW-1185">Reference proteome</keyword>
<sequence>MNETEPLLQGSASEQYGEAVSAVAHQAEQHLDPTLKFDPNGDEDNPLEWSNAYKWAIVGLIALNAFTVTTTCTSAVPIANMIVSDLSDGQVDRSAATLLVTLWELGESAGPLLIAPLSEVFGRAVVYNVCNTLFTITVMLTALCQSAPLFITLRAATGLFVAANVLSPAVIGDMFLPDHRGGPMSVIFLAPLTAGAVGPAIAGAIAQSIGWRSVMWICALVAGSCEVAFLFCFRETYSVPILRRRAEKRREGLGLSAEEIKAKKAASYAELKSSIQRPAAVMGSSFVLASMSLFGSVYFAQFYVMSVSFPPILEDLYGLTPAQAGSCLIGWSVGSMAAVMLCNVFLDRIYVRLRDAAKNSGIPEYRLPLTIVGAILLPLPLAVFGWFTQWRLPIAALIVASSLVMVSVMLVLVTLSSYVVDAFGLYSASAMTGVIISRCLMGSFLPLTAAPLVERLDYGWGFTVLAAVPFSLMPIPMLVMRYGPRWRQWSRYTREQ</sequence>
<dbReference type="InterPro" id="IPR011701">
    <property type="entry name" value="MFS"/>
</dbReference>
<proteinExistence type="inferred from homology"/>
<dbReference type="Pfam" id="PF07690">
    <property type="entry name" value="MFS_1"/>
    <property type="match status" value="1"/>
</dbReference>
<feature type="transmembrane region" description="Helical" evidence="6">
    <location>
        <begin position="279"/>
        <end position="303"/>
    </location>
</feature>
<keyword evidence="4 6" id="KW-0472">Membrane</keyword>
<evidence type="ECO:0000256" key="4">
    <source>
        <dbReference type="ARBA" id="ARBA00023136"/>
    </source>
</evidence>
<feature type="transmembrane region" description="Helical" evidence="6">
    <location>
        <begin position="184"/>
        <end position="207"/>
    </location>
</feature>
<evidence type="ECO:0000259" key="7">
    <source>
        <dbReference type="PROSITE" id="PS50850"/>
    </source>
</evidence>
<dbReference type="AlphaFoldDB" id="A0AA39GEF2"/>
<reference evidence="8" key="1">
    <citation type="submission" date="2022-10" db="EMBL/GenBank/DDBJ databases">
        <title>Determination and structural analysis of whole genome sequence of Sarocladium strictum F4-1.</title>
        <authorList>
            <person name="Hu L."/>
            <person name="Jiang Y."/>
        </authorList>
    </citation>
    <scope>NUCLEOTIDE SEQUENCE</scope>
    <source>
        <strain evidence="8">F4-1</strain>
    </source>
</reference>
<dbReference type="GO" id="GO:0016020">
    <property type="term" value="C:membrane"/>
    <property type="evidence" value="ECO:0007669"/>
    <property type="project" value="UniProtKB-SubCell"/>
</dbReference>
<dbReference type="InterPro" id="IPR036259">
    <property type="entry name" value="MFS_trans_sf"/>
</dbReference>
<dbReference type="FunFam" id="1.20.1250.20:FF:000509">
    <property type="entry name" value="MFS general substrate transporter"/>
    <property type="match status" value="1"/>
</dbReference>
<feature type="transmembrane region" description="Helical" evidence="6">
    <location>
        <begin position="323"/>
        <end position="346"/>
    </location>
</feature>
<evidence type="ECO:0000256" key="2">
    <source>
        <dbReference type="ARBA" id="ARBA00022692"/>
    </source>
</evidence>
<evidence type="ECO:0000256" key="1">
    <source>
        <dbReference type="ARBA" id="ARBA00004141"/>
    </source>
</evidence>
<dbReference type="InterPro" id="IPR020846">
    <property type="entry name" value="MFS_dom"/>
</dbReference>
<dbReference type="Proteomes" id="UP001175261">
    <property type="component" value="Unassembled WGS sequence"/>
</dbReference>
<dbReference type="GO" id="GO:0022857">
    <property type="term" value="F:transmembrane transporter activity"/>
    <property type="evidence" value="ECO:0007669"/>
    <property type="project" value="InterPro"/>
</dbReference>
<feature type="transmembrane region" description="Helical" evidence="6">
    <location>
        <begin position="394"/>
        <end position="413"/>
    </location>
</feature>
<feature type="transmembrane region" description="Helical" evidence="6">
    <location>
        <begin position="149"/>
        <end position="172"/>
    </location>
</feature>
<evidence type="ECO:0000256" key="5">
    <source>
        <dbReference type="ARBA" id="ARBA00038347"/>
    </source>
</evidence>
<feature type="domain" description="Major facilitator superfamily (MFS) profile" evidence="7">
    <location>
        <begin position="57"/>
        <end position="484"/>
    </location>
</feature>
<comment type="similarity">
    <text evidence="5">Belongs to the major facilitator superfamily. CAR1 family.</text>
</comment>
<protein>
    <recommendedName>
        <fullName evidence="7">Major facilitator superfamily (MFS) profile domain-containing protein</fullName>
    </recommendedName>
</protein>
<dbReference type="PANTHER" id="PTHR23502:SF163">
    <property type="entry name" value="MAJOR FACILITATOR SUPERFAMILY (MFS) PROFILE DOMAIN-CONTAINING PROTEIN"/>
    <property type="match status" value="1"/>
</dbReference>
<dbReference type="PROSITE" id="PS50850">
    <property type="entry name" value="MFS"/>
    <property type="match status" value="1"/>
</dbReference>
<comment type="subcellular location">
    <subcellularLocation>
        <location evidence="1">Membrane</location>
        <topology evidence="1">Multi-pass membrane protein</topology>
    </subcellularLocation>
</comment>
<feature type="transmembrane region" description="Helical" evidence="6">
    <location>
        <begin position="367"/>
        <end position="388"/>
    </location>
</feature>
<evidence type="ECO:0000313" key="9">
    <source>
        <dbReference type="Proteomes" id="UP001175261"/>
    </source>
</evidence>
<evidence type="ECO:0000256" key="3">
    <source>
        <dbReference type="ARBA" id="ARBA00022989"/>
    </source>
</evidence>
<evidence type="ECO:0000313" key="8">
    <source>
        <dbReference type="EMBL" id="KAK0385656.1"/>
    </source>
</evidence>
<comment type="caution">
    <text evidence="8">The sequence shown here is derived from an EMBL/GenBank/DDBJ whole genome shotgun (WGS) entry which is preliminary data.</text>
</comment>
<feature type="transmembrane region" description="Helical" evidence="6">
    <location>
        <begin position="125"/>
        <end position="143"/>
    </location>
</feature>
<gene>
    <name evidence="8" type="ORF">NLU13_6833</name>
</gene>
<name>A0AA39GEF2_SARSR</name>
<feature type="transmembrane region" description="Helical" evidence="6">
    <location>
        <begin position="458"/>
        <end position="479"/>
    </location>
</feature>
<dbReference type="PANTHER" id="PTHR23502">
    <property type="entry name" value="MAJOR FACILITATOR SUPERFAMILY"/>
    <property type="match status" value="1"/>
</dbReference>
<dbReference type="SUPFAM" id="SSF103473">
    <property type="entry name" value="MFS general substrate transporter"/>
    <property type="match status" value="1"/>
</dbReference>
<feature type="transmembrane region" description="Helical" evidence="6">
    <location>
        <begin position="425"/>
        <end position="446"/>
    </location>
</feature>
<dbReference type="Gene3D" id="1.20.1250.20">
    <property type="entry name" value="MFS general substrate transporter like domains"/>
    <property type="match status" value="1"/>
</dbReference>
<organism evidence="8 9">
    <name type="scientific">Sarocladium strictum</name>
    <name type="common">Black bundle disease fungus</name>
    <name type="synonym">Acremonium strictum</name>
    <dbReference type="NCBI Taxonomy" id="5046"/>
    <lineage>
        <taxon>Eukaryota</taxon>
        <taxon>Fungi</taxon>
        <taxon>Dikarya</taxon>
        <taxon>Ascomycota</taxon>
        <taxon>Pezizomycotina</taxon>
        <taxon>Sordariomycetes</taxon>
        <taxon>Hypocreomycetidae</taxon>
        <taxon>Hypocreales</taxon>
        <taxon>Sarocladiaceae</taxon>
        <taxon>Sarocladium</taxon>
    </lineage>
</organism>